<dbReference type="GO" id="GO:0004497">
    <property type="term" value="F:monooxygenase activity"/>
    <property type="evidence" value="ECO:0007669"/>
    <property type="project" value="UniProtKB-KW"/>
</dbReference>
<keyword evidence="11" id="KW-0472">Membrane</keyword>
<dbReference type="GO" id="GO:0020037">
    <property type="term" value="F:heme binding"/>
    <property type="evidence" value="ECO:0007669"/>
    <property type="project" value="InterPro"/>
</dbReference>
<keyword evidence="10" id="KW-0503">Monooxygenase</keyword>
<dbReference type="Proteomes" id="UP001175228">
    <property type="component" value="Unassembled WGS sequence"/>
</dbReference>
<sequence length="84" mass="9291">MAGTSKKHTQPTDEALIGSDGLPRFEDREHFPYVNALSLGVSRMAHCRTTGLPHCVIEDDVQSGYFIPNGSLVYANIWKMPSDL</sequence>
<protein>
    <submittedName>
        <fullName evidence="13">Uncharacterized protein</fullName>
    </submittedName>
</protein>
<accession>A0AA39U6R3</accession>
<dbReference type="EMBL" id="JAUEPU010000095">
    <property type="protein sequence ID" value="KAK0478632.1"/>
    <property type="molecule type" value="Genomic_DNA"/>
</dbReference>
<evidence type="ECO:0000256" key="3">
    <source>
        <dbReference type="ARBA" id="ARBA00010617"/>
    </source>
</evidence>
<dbReference type="Gene3D" id="1.10.630.10">
    <property type="entry name" value="Cytochrome P450"/>
    <property type="match status" value="1"/>
</dbReference>
<evidence type="ECO:0000256" key="6">
    <source>
        <dbReference type="ARBA" id="ARBA00022723"/>
    </source>
</evidence>
<evidence type="ECO:0000256" key="9">
    <source>
        <dbReference type="ARBA" id="ARBA00023004"/>
    </source>
</evidence>
<comment type="similarity">
    <text evidence="3">Belongs to the cytochrome P450 family.</text>
</comment>
<dbReference type="GO" id="GO:0016705">
    <property type="term" value="F:oxidoreductase activity, acting on paired donors, with incorporation or reduction of molecular oxygen"/>
    <property type="evidence" value="ECO:0007669"/>
    <property type="project" value="InterPro"/>
</dbReference>
<keyword evidence="6" id="KW-0479">Metal-binding</keyword>
<evidence type="ECO:0000256" key="5">
    <source>
        <dbReference type="ARBA" id="ARBA00022692"/>
    </source>
</evidence>
<evidence type="ECO:0000256" key="11">
    <source>
        <dbReference type="ARBA" id="ARBA00023136"/>
    </source>
</evidence>
<evidence type="ECO:0000256" key="12">
    <source>
        <dbReference type="SAM" id="MobiDB-lite"/>
    </source>
</evidence>
<dbReference type="Pfam" id="PF00067">
    <property type="entry name" value="p450"/>
    <property type="match status" value="1"/>
</dbReference>
<evidence type="ECO:0000256" key="1">
    <source>
        <dbReference type="ARBA" id="ARBA00001971"/>
    </source>
</evidence>
<name>A0AA39U6R3_9AGAR</name>
<gene>
    <name evidence="13" type="ORF">EDD18DRAFT_874252</name>
</gene>
<keyword evidence="4" id="KW-0349">Heme</keyword>
<dbReference type="InterPro" id="IPR050364">
    <property type="entry name" value="Cytochrome_P450_fung"/>
</dbReference>
<proteinExistence type="inferred from homology"/>
<comment type="cofactor">
    <cofactor evidence="1">
        <name>heme</name>
        <dbReference type="ChEBI" id="CHEBI:30413"/>
    </cofactor>
</comment>
<dbReference type="PANTHER" id="PTHR46300:SF2">
    <property type="entry name" value="CYTOCHROME P450 MONOOXYGENASE ALNH-RELATED"/>
    <property type="match status" value="1"/>
</dbReference>
<keyword evidence="14" id="KW-1185">Reference proteome</keyword>
<evidence type="ECO:0000256" key="2">
    <source>
        <dbReference type="ARBA" id="ARBA00004167"/>
    </source>
</evidence>
<keyword evidence="5" id="KW-0812">Transmembrane</keyword>
<organism evidence="13 14">
    <name type="scientific">Armillaria luteobubalina</name>
    <dbReference type="NCBI Taxonomy" id="153913"/>
    <lineage>
        <taxon>Eukaryota</taxon>
        <taxon>Fungi</taxon>
        <taxon>Dikarya</taxon>
        <taxon>Basidiomycota</taxon>
        <taxon>Agaricomycotina</taxon>
        <taxon>Agaricomycetes</taxon>
        <taxon>Agaricomycetidae</taxon>
        <taxon>Agaricales</taxon>
        <taxon>Marasmiineae</taxon>
        <taxon>Physalacriaceae</taxon>
        <taxon>Armillaria</taxon>
    </lineage>
</organism>
<keyword evidence="8" id="KW-0560">Oxidoreductase</keyword>
<dbReference type="GO" id="GO:0016020">
    <property type="term" value="C:membrane"/>
    <property type="evidence" value="ECO:0007669"/>
    <property type="project" value="UniProtKB-SubCell"/>
</dbReference>
<evidence type="ECO:0000256" key="7">
    <source>
        <dbReference type="ARBA" id="ARBA00022989"/>
    </source>
</evidence>
<dbReference type="AlphaFoldDB" id="A0AA39U6R3"/>
<keyword evidence="9" id="KW-0408">Iron</keyword>
<evidence type="ECO:0000256" key="8">
    <source>
        <dbReference type="ARBA" id="ARBA00023002"/>
    </source>
</evidence>
<comment type="caution">
    <text evidence="13">The sequence shown here is derived from an EMBL/GenBank/DDBJ whole genome shotgun (WGS) entry which is preliminary data.</text>
</comment>
<feature type="region of interest" description="Disordered" evidence="12">
    <location>
        <begin position="1"/>
        <end position="22"/>
    </location>
</feature>
<dbReference type="InterPro" id="IPR001128">
    <property type="entry name" value="Cyt_P450"/>
</dbReference>
<dbReference type="PANTHER" id="PTHR46300">
    <property type="entry name" value="P450, PUTATIVE (EUROFUNG)-RELATED-RELATED"/>
    <property type="match status" value="1"/>
</dbReference>
<evidence type="ECO:0000256" key="4">
    <source>
        <dbReference type="ARBA" id="ARBA00022617"/>
    </source>
</evidence>
<reference evidence="13" key="1">
    <citation type="submission" date="2023-06" db="EMBL/GenBank/DDBJ databases">
        <authorList>
            <consortium name="Lawrence Berkeley National Laboratory"/>
            <person name="Ahrendt S."/>
            <person name="Sahu N."/>
            <person name="Indic B."/>
            <person name="Wong-Bajracharya J."/>
            <person name="Merenyi Z."/>
            <person name="Ke H.-M."/>
            <person name="Monk M."/>
            <person name="Kocsube S."/>
            <person name="Drula E."/>
            <person name="Lipzen A."/>
            <person name="Balint B."/>
            <person name="Henrissat B."/>
            <person name="Andreopoulos B."/>
            <person name="Martin F.M."/>
            <person name="Harder C.B."/>
            <person name="Rigling D."/>
            <person name="Ford K.L."/>
            <person name="Foster G.D."/>
            <person name="Pangilinan J."/>
            <person name="Papanicolaou A."/>
            <person name="Barry K."/>
            <person name="LaButti K."/>
            <person name="Viragh M."/>
            <person name="Koriabine M."/>
            <person name="Yan M."/>
            <person name="Riley R."/>
            <person name="Champramary S."/>
            <person name="Plett K.L."/>
            <person name="Tsai I.J."/>
            <person name="Slot J."/>
            <person name="Sipos G."/>
            <person name="Plett J."/>
            <person name="Nagy L.G."/>
            <person name="Grigoriev I.V."/>
        </authorList>
    </citation>
    <scope>NUCLEOTIDE SEQUENCE</scope>
    <source>
        <strain evidence="13">HWK02</strain>
    </source>
</reference>
<evidence type="ECO:0000313" key="13">
    <source>
        <dbReference type="EMBL" id="KAK0478632.1"/>
    </source>
</evidence>
<keyword evidence="7" id="KW-1133">Transmembrane helix</keyword>
<evidence type="ECO:0000256" key="10">
    <source>
        <dbReference type="ARBA" id="ARBA00023033"/>
    </source>
</evidence>
<comment type="subcellular location">
    <subcellularLocation>
        <location evidence="2">Membrane</location>
        <topology evidence="2">Single-pass membrane protein</topology>
    </subcellularLocation>
</comment>
<dbReference type="GO" id="GO:0005506">
    <property type="term" value="F:iron ion binding"/>
    <property type="evidence" value="ECO:0007669"/>
    <property type="project" value="InterPro"/>
</dbReference>
<dbReference type="SUPFAM" id="SSF48264">
    <property type="entry name" value="Cytochrome P450"/>
    <property type="match status" value="1"/>
</dbReference>
<dbReference type="InterPro" id="IPR036396">
    <property type="entry name" value="Cyt_P450_sf"/>
</dbReference>
<evidence type="ECO:0000313" key="14">
    <source>
        <dbReference type="Proteomes" id="UP001175228"/>
    </source>
</evidence>